<evidence type="ECO:0000256" key="2">
    <source>
        <dbReference type="ARBA" id="ARBA00022741"/>
    </source>
</evidence>
<dbReference type="PANTHER" id="PTHR43087">
    <property type="entry name" value="LYSINE/ARGININE/ORNITHINE TRANSPORT SYSTEM KINASE"/>
    <property type="match status" value="1"/>
</dbReference>
<comment type="similarity">
    <text evidence="1">Belongs to the SIMIBI class G3E GTPase family. ArgK/MeaB subfamily.</text>
</comment>
<dbReference type="PANTHER" id="PTHR43087:SF1">
    <property type="entry name" value="LAO_AO TRANSPORT SYSTEM ATPASE"/>
    <property type="match status" value="1"/>
</dbReference>
<dbReference type="SMART" id="SM00382">
    <property type="entry name" value="AAA"/>
    <property type="match status" value="1"/>
</dbReference>
<dbReference type="Proteomes" id="UP001597461">
    <property type="component" value="Unassembled WGS sequence"/>
</dbReference>
<name>A0ABW5MI67_9SPHI</name>
<dbReference type="InterPro" id="IPR003593">
    <property type="entry name" value="AAA+_ATPase"/>
</dbReference>
<dbReference type="InterPro" id="IPR005129">
    <property type="entry name" value="GTPase_ArgK"/>
</dbReference>
<dbReference type="RefSeq" id="WP_379078248.1">
    <property type="nucleotide sequence ID" value="NZ_JBHULL010000008.1"/>
</dbReference>
<proteinExistence type="inferred from homology"/>
<evidence type="ECO:0000256" key="5">
    <source>
        <dbReference type="ARBA" id="ARBA00023186"/>
    </source>
</evidence>
<comment type="caution">
    <text evidence="7">The sequence shown here is derived from an EMBL/GenBank/DDBJ whole genome shotgun (WGS) entry which is preliminary data.</text>
</comment>
<evidence type="ECO:0000313" key="7">
    <source>
        <dbReference type="EMBL" id="MFD2582812.1"/>
    </source>
</evidence>
<dbReference type="InterPro" id="IPR052040">
    <property type="entry name" value="GTPase/Isobutyryl-CoA_mutase"/>
</dbReference>
<organism evidence="7 8">
    <name type="scientific">Pedobacter vanadiisoli</name>
    <dbReference type="NCBI Taxonomy" id="1761975"/>
    <lineage>
        <taxon>Bacteria</taxon>
        <taxon>Pseudomonadati</taxon>
        <taxon>Bacteroidota</taxon>
        <taxon>Sphingobacteriia</taxon>
        <taxon>Sphingobacteriales</taxon>
        <taxon>Sphingobacteriaceae</taxon>
        <taxon>Pedobacter</taxon>
    </lineage>
</organism>
<evidence type="ECO:0000313" key="8">
    <source>
        <dbReference type="Proteomes" id="UP001597461"/>
    </source>
</evidence>
<evidence type="ECO:0000256" key="1">
    <source>
        <dbReference type="ARBA" id="ARBA00009625"/>
    </source>
</evidence>
<dbReference type="EMBL" id="JBHULL010000008">
    <property type="protein sequence ID" value="MFD2582812.1"/>
    <property type="molecule type" value="Genomic_DNA"/>
</dbReference>
<keyword evidence="5" id="KW-0143">Chaperone</keyword>
<dbReference type="InterPro" id="IPR027417">
    <property type="entry name" value="P-loop_NTPase"/>
</dbReference>
<evidence type="ECO:0000256" key="3">
    <source>
        <dbReference type="ARBA" id="ARBA00022801"/>
    </source>
</evidence>
<dbReference type="SUPFAM" id="SSF52540">
    <property type="entry name" value="P-loop containing nucleoside triphosphate hydrolases"/>
    <property type="match status" value="1"/>
</dbReference>
<dbReference type="CDD" id="cd03114">
    <property type="entry name" value="MMAA-like"/>
    <property type="match status" value="1"/>
</dbReference>
<evidence type="ECO:0000259" key="6">
    <source>
        <dbReference type="SMART" id="SM00382"/>
    </source>
</evidence>
<keyword evidence="2" id="KW-0547">Nucleotide-binding</keyword>
<evidence type="ECO:0000256" key="4">
    <source>
        <dbReference type="ARBA" id="ARBA00023134"/>
    </source>
</evidence>
<sequence length="299" mass="32673">MNTHLSILSEVKAGNYRALARALTFVENNISPADSILKGLDGKASTTVLGITGPPGAGKSTLVNAITNYFAALGKRIAILAIDPTSPFNFGSLLGDRIRMSSQFNNPNVYIRSLATRGALGGISAKTIEMVDVLKASNFDLIIVETVGVGQSEVEIAGLADKTVVVLVPESGDEVQNIKSGLMEIADCFVINKADREGADVFANNLKKIVHQGTKAIPILKTVADKNTGIDELCAWINKPFIPDYNRRVFLFAEKAWKIIQHQKMQHIDKKRLLERIQAAVKLDNFNIYRFAEEFINES</sequence>
<keyword evidence="3" id="KW-0378">Hydrolase</keyword>
<feature type="domain" description="AAA+ ATPase" evidence="6">
    <location>
        <begin position="45"/>
        <end position="197"/>
    </location>
</feature>
<gene>
    <name evidence="7" type="primary">meaB</name>
    <name evidence="7" type="ORF">ACFSR6_09950</name>
</gene>
<dbReference type="Pfam" id="PF03308">
    <property type="entry name" value="MeaB"/>
    <property type="match status" value="1"/>
</dbReference>
<dbReference type="NCBIfam" id="TIGR00750">
    <property type="entry name" value="lao"/>
    <property type="match status" value="1"/>
</dbReference>
<protein>
    <submittedName>
        <fullName evidence="7">Methylmalonyl Co-A mutase-associated GTPase MeaB</fullName>
    </submittedName>
</protein>
<dbReference type="Gene3D" id="3.40.50.300">
    <property type="entry name" value="P-loop containing nucleotide triphosphate hydrolases"/>
    <property type="match status" value="1"/>
</dbReference>
<reference evidence="8" key="1">
    <citation type="journal article" date="2019" name="Int. J. Syst. Evol. Microbiol.">
        <title>The Global Catalogue of Microorganisms (GCM) 10K type strain sequencing project: providing services to taxonomists for standard genome sequencing and annotation.</title>
        <authorList>
            <consortium name="The Broad Institute Genomics Platform"/>
            <consortium name="The Broad Institute Genome Sequencing Center for Infectious Disease"/>
            <person name="Wu L."/>
            <person name="Ma J."/>
        </authorList>
    </citation>
    <scope>NUCLEOTIDE SEQUENCE [LARGE SCALE GENOMIC DNA]</scope>
    <source>
        <strain evidence="8">KCTC 42866</strain>
    </source>
</reference>
<keyword evidence="4" id="KW-0342">GTP-binding</keyword>
<accession>A0ABW5MI67</accession>
<keyword evidence="8" id="KW-1185">Reference proteome</keyword>